<feature type="region of interest" description="Disordered" evidence="1">
    <location>
        <begin position="1"/>
        <end position="45"/>
    </location>
</feature>
<feature type="compositionally biased region" description="Basic and acidic residues" evidence="1">
    <location>
        <begin position="24"/>
        <end position="35"/>
    </location>
</feature>
<evidence type="ECO:0000313" key="3">
    <source>
        <dbReference type="Proteomes" id="UP001458880"/>
    </source>
</evidence>
<proteinExistence type="predicted"/>
<evidence type="ECO:0008006" key="4">
    <source>
        <dbReference type="Google" id="ProtNLM"/>
    </source>
</evidence>
<comment type="caution">
    <text evidence="2">The sequence shown here is derived from an EMBL/GenBank/DDBJ whole genome shotgun (WGS) entry which is preliminary data.</text>
</comment>
<accession>A0AAW1JXJ2</accession>
<name>A0AAW1JXJ2_POPJA</name>
<sequence length="291" mass="32987">MMTLEFGIGKQPQQEQNEDQSMDSDQKTDNLHDDFTEAEDDSMENVDNNYRENANNIETSGNQTKSAECDEPSTSGNIICELCLCQKDIQSNRLNAKINLENQAKKMKALPNSKFPPCFVGDTVRVKIPDVDRGRGDFRNILITVIEKTDDDFYKLANKRGSIEEMFSITVIEKTDDDFYKLANKRGSIEEMFSMNQFSACNGKLIGAAFENRPPPSVPAIHKIVNKFRTDGCVNSRHSKRRRVVAEEQEAQEILICIEEHSSLSSRQIAAMLGICKEMVLKTMKKYGYKS</sequence>
<reference evidence="2 3" key="1">
    <citation type="journal article" date="2024" name="BMC Genomics">
        <title>De novo assembly and annotation of Popillia japonica's genome with initial clues to its potential as an invasive pest.</title>
        <authorList>
            <person name="Cucini C."/>
            <person name="Boschi S."/>
            <person name="Funari R."/>
            <person name="Cardaioli E."/>
            <person name="Iannotti N."/>
            <person name="Marturano G."/>
            <person name="Paoli F."/>
            <person name="Bruttini M."/>
            <person name="Carapelli A."/>
            <person name="Frati F."/>
            <person name="Nardi F."/>
        </authorList>
    </citation>
    <scope>NUCLEOTIDE SEQUENCE [LARGE SCALE GENOMIC DNA]</scope>
    <source>
        <strain evidence="2">DMR45628</strain>
    </source>
</reference>
<evidence type="ECO:0000313" key="2">
    <source>
        <dbReference type="EMBL" id="KAK9709222.1"/>
    </source>
</evidence>
<dbReference type="EMBL" id="JASPKY010000314">
    <property type="protein sequence ID" value="KAK9709222.1"/>
    <property type="molecule type" value="Genomic_DNA"/>
</dbReference>
<organism evidence="2 3">
    <name type="scientific">Popillia japonica</name>
    <name type="common">Japanese beetle</name>
    <dbReference type="NCBI Taxonomy" id="7064"/>
    <lineage>
        <taxon>Eukaryota</taxon>
        <taxon>Metazoa</taxon>
        <taxon>Ecdysozoa</taxon>
        <taxon>Arthropoda</taxon>
        <taxon>Hexapoda</taxon>
        <taxon>Insecta</taxon>
        <taxon>Pterygota</taxon>
        <taxon>Neoptera</taxon>
        <taxon>Endopterygota</taxon>
        <taxon>Coleoptera</taxon>
        <taxon>Polyphaga</taxon>
        <taxon>Scarabaeiformia</taxon>
        <taxon>Scarabaeidae</taxon>
        <taxon>Rutelinae</taxon>
        <taxon>Popillia</taxon>
    </lineage>
</organism>
<gene>
    <name evidence="2" type="ORF">QE152_g26741</name>
</gene>
<keyword evidence="3" id="KW-1185">Reference proteome</keyword>
<protein>
    <recommendedName>
        <fullName evidence="4">DUF4817 domain-containing protein</fullName>
    </recommendedName>
</protein>
<evidence type="ECO:0000256" key="1">
    <source>
        <dbReference type="SAM" id="MobiDB-lite"/>
    </source>
</evidence>
<dbReference type="Proteomes" id="UP001458880">
    <property type="component" value="Unassembled WGS sequence"/>
</dbReference>
<dbReference type="AlphaFoldDB" id="A0AAW1JXJ2"/>